<dbReference type="Proteomes" id="UP000058305">
    <property type="component" value="Chromosome"/>
</dbReference>
<dbReference type="SUPFAM" id="SSF56601">
    <property type="entry name" value="beta-lactamase/transpeptidase-like"/>
    <property type="match status" value="1"/>
</dbReference>
<evidence type="ECO:0000256" key="1">
    <source>
        <dbReference type="SAM" id="SignalP"/>
    </source>
</evidence>
<feature type="chain" id="PRO_5007065637" description="Peptidase S11 D-alanyl-D-alanine carboxypeptidase A N-terminal domain-containing protein" evidence="1">
    <location>
        <begin position="34"/>
        <end position="417"/>
    </location>
</feature>
<dbReference type="GO" id="GO:0009002">
    <property type="term" value="F:serine-type D-Ala-D-Ala carboxypeptidase activity"/>
    <property type="evidence" value="ECO:0007669"/>
    <property type="project" value="InterPro"/>
</dbReference>
<dbReference type="Pfam" id="PF00768">
    <property type="entry name" value="Peptidase_S11"/>
    <property type="match status" value="1"/>
</dbReference>
<dbReference type="AlphaFoldDB" id="A0A0X8E350"/>
<dbReference type="Gene3D" id="3.40.710.10">
    <property type="entry name" value="DD-peptidase/beta-lactamase superfamily"/>
    <property type="match status" value="1"/>
</dbReference>
<feature type="domain" description="Peptidase S11 D-alanyl-D-alanine carboxypeptidase A N-terminal" evidence="2">
    <location>
        <begin position="77"/>
        <end position="276"/>
    </location>
</feature>
<gene>
    <name evidence="3" type="ORF">AWU67_06815</name>
</gene>
<dbReference type="GO" id="GO:0006508">
    <property type="term" value="P:proteolysis"/>
    <property type="evidence" value="ECO:0007669"/>
    <property type="project" value="InterPro"/>
</dbReference>
<accession>A0A0X8E350</accession>
<keyword evidence="4" id="KW-1185">Reference proteome</keyword>
<feature type="signal peptide" evidence="1">
    <location>
        <begin position="1"/>
        <end position="33"/>
    </location>
</feature>
<evidence type="ECO:0000313" key="4">
    <source>
        <dbReference type="Proteomes" id="UP000058305"/>
    </source>
</evidence>
<dbReference type="InterPro" id="IPR001967">
    <property type="entry name" value="Peptidase_S11_N"/>
</dbReference>
<evidence type="ECO:0000259" key="2">
    <source>
        <dbReference type="Pfam" id="PF00768"/>
    </source>
</evidence>
<protein>
    <recommendedName>
        <fullName evidence="2">Peptidase S11 D-alanyl-D-alanine carboxypeptidase A N-terminal domain-containing protein</fullName>
    </recommendedName>
</protein>
<reference evidence="3 4" key="1">
    <citation type="journal article" date="2016" name="J. Biotechnol.">
        <title>First complete genome sequence of a species in the genus Microterricola, an extremophilic cold active enzyme producing bacterial strain ERGS5:02 isolated from Sikkim Himalaya.</title>
        <authorList>
            <person name="Himanshu"/>
            <person name="Swarnkar M.K."/>
            <person name="Singh D."/>
            <person name="Kumar R."/>
        </authorList>
    </citation>
    <scope>NUCLEOTIDE SEQUENCE [LARGE SCALE GENOMIC DNA]</scope>
    <source>
        <strain evidence="3 4">ERGS5:02</strain>
    </source>
</reference>
<sequence>MNSTVSARVFRRRRFVAAVTAIVVVGSAGYSTAALSQPMPTVTAAITVPVVETSAASQIAWPSVGRGALGAVGFDGVLSSSGGEDPFPIASLTKVITSLVVLDHKPIAAGENGPKIDITDDDVQWLDDSIAENGSWEEVVSGSVLTQRQVLEAMMLPSANNYSKTLVIWAFGSVDEFLGATQTWLDKHGLTGTTLTNSSGLGASNVSTTRDLVEIGKLALANPVLASVVSEKTAILPDIGEIKNLNSLLGTAGITGMKTGTDDASGSCILFSAVVPVGDTTVTVVGATLGAVNAGERNAALLDVLESAPSAFERVQLVTAGERVGSYSPDWIGGEEKSSDVVAGADASVLVWKGTTVTAQAKAKPLENGDTGSKVGSLEFTLSAPALDQPALISVPLTLAEDIAAPTLWQRLTNPDF</sequence>
<proteinExistence type="predicted"/>
<keyword evidence="1" id="KW-0732">Signal</keyword>
<dbReference type="OrthoDB" id="5241551at2"/>
<name>A0A0X8E350_9MICO</name>
<dbReference type="InterPro" id="IPR012338">
    <property type="entry name" value="Beta-lactam/transpept-like"/>
</dbReference>
<reference evidence="4" key="2">
    <citation type="submission" date="2016-01" db="EMBL/GenBank/DDBJ databases">
        <title>First complete genome sequence of a species in the genus Microterricola, an extremophilic cold active enzyme producing strain ERGS5:02 isolated from Sikkim Himalaya.</title>
        <authorList>
            <person name="Kumar R."/>
            <person name="Singh D."/>
            <person name="Swarnkar M.K."/>
        </authorList>
    </citation>
    <scope>NUCLEOTIDE SEQUENCE [LARGE SCALE GENOMIC DNA]</scope>
    <source>
        <strain evidence="4">ERGS5:02</strain>
    </source>
</reference>
<evidence type="ECO:0000313" key="3">
    <source>
        <dbReference type="EMBL" id="AMB58617.1"/>
    </source>
</evidence>
<organism evidence="3 4">
    <name type="scientific">Microterricola viridarii</name>
    <dbReference type="NCBI Taxonomy" id="412690"/>
    <lineage>
        <taxon>Bacteria</taxon>
        <taxon>Bacillati</taxon>
        <taxon>Actinomycetota</taxon>
        <taxon>Actinomycetes</taxon>
        <taxon>Micrococcales</taxon>
        <taxon>Microbacteriaceae</taxon>
        <taxon>Microterricola</taxon>
    </lineage>
</organism>
<dbReference type="KEGG" id="mvd:AWU67_06815"/>
<dbReference type="EMBL" id="CP014145">
    <property type="protein sequence ID" value="AMB58617.1"/>
    <property type="molecule type" value="Genomic_DNA"/>
</dbReference>